<dbReference type="InterPro" id="IPR036188">
    <property type="entry name" value="FAD/NAD-bd_sf"/>
</dbReference>
<comment type="caution">
    <text evidence="1">The sequence shown here is derived from an EMBL/GenBank/DDBJ whole genome shotgun (WGS) entry which is preliminary data.</text>
</comment>
<dbReference type="Proteomes" id="UP001202117">
    <property type="component" value="Unassembled WGS sequence"/>
</dbReference>
<dbReference type="RefSeq" id="WP_240569303.1">
    <property type="nucleotide sequence ID" value="NZ_JAKVPY010000022.1"/>
</dbReference>
<evidence type="ECO:0000313" key="2">
    <source>
        <dbReference type="Proteomes" id="UP001202117"/>
    </source>
</evidence>
<accession>A0ABS9RXX0</accession>
<gene>
    <name evidence="1" type="ORF">MKP05_16445</name>
</gene>
<dbReference type="EMBL" id="JAKVPY010000022">
    <property type="protein sequence ID" value="MCH4564692.1"/>
    <property type="molecule type" value="Genomic_DNA"/>
</dbReference>
<proteinExistence type="predicted"/>
<dbReference type="Pfam" id="PF05159">
    <property type="entry name" value="Capsule_synth"/>
    <property type="match status" value="1"/>
</dbReference>
<dbReference type="SUPFAM" id="SSF51905">
    <property type="entry name" value="FAD/NAD(P)-binding domain"/>
    <property type="match status" value="1"/>
</dbReference>
<sequence>MHDQGRSFLLLQGPCTPFFRRLALRLADQGHRVTLVDFNGGDRAYRRGLPSYAFRGRPSELPAFLEGIWERLGITDQLMFGDRRAVHRPAIEGAASRGIRNHIFEEGYLRPFWITLEREGVNGHSLLPRDPDWFREAAARLGPPPPAVRFRSSFKVRAAHDVAYHLAGLTNPVGFPRYRNHAPVTAPVEYAGYLKRFLQLRLQRRHAHDARCIERLAGGNAPYYVLPLQLNSDAQIRDHSPFAGMEEVIEHVMASFTRHAPANAHLVIKNHPLDMGLVDYLGVIDRLAEGFGIGGRVDYLETGDLNRLLPRAAGLVTVNSTAGLVALEQGCPTLTLSTPIYAMRGLTFQGRLDDFWRAGTPPQAALVQAFRTTLLHSVQINGGFYCATGTELAVENTRHRLEADHSPLEELLTCLPIAA</sequence>
<name>A0ABS9RXX0_9GAMM</name>
<dbReference type="InterPro" id="IPR007833">
    <property type="entry name" value="Capsule_polysaccharide_synth"/>
</dbReference>
<protein>
    <submittedName>
        <fullName evidence="1">Capsular biosynthesis protein</fullName>
    </submittedName>
</protein>
<dbReference type="CDD" id="cd16441">
    <property type="entry name" value="beta_Kdo_transferase_KpsS"/>
    <property type="match status" value="1"/>
</dbReference>
<keyword evidence="2" id="KW-1185">Reference proteome</keyword>
<evidence type="ECO:0000313" key="1">
    <source>
        <dbReference type="EMBL" id="MCH4564692.1"/>
    </source>
</evidence>
<reference evidence="1 2" key="1">
    <citation type="submission" date="2022-02" db="EMBL/GenBank/DDBJ databases">
        <title>Halomonas fukangensis sp. nov., a halophilic bacterium isolated from a bulk soil of Kalidium foliatum at Fukang.</title>
        <authorList>
            <person name="Huang Y."/>
        </authorList>
    </citation>
    <scope>NUCLEOTIDE SEQUENCE [LARGE SCALE GENOMIC DNA]</scope>
    <source>
        <strain evidence="1 2">EGI 63088</strain>
    </source>
</reference>
<organism evidence="1 2">
    <name type="scientific">Halomonas flagellata</name>
    <dbReference type="NCBI Taxonomy" id="2920385"/>
    <lineage>
        <taxon>Bacteria</taxon>
        <taxon>Pseudomonadati</taxon>
        <taxon>Pseudomonadota</taxon>
        <taxon>Gammaproteobacteria</taxon>
        <taxon>Oceanospirillales</taxon>
        <taxon>Halomonadaceae</taxon>
        <taxon>Halomonas</taxon>
    </lineage>
</organism>